<accession>A0A162G6T4</accession>
<organism evidence="1 2">
    <name type="scientific">Bdellovibrio bacteriovorus</name>
    <dbReference type="NCBI Taxonomy" id="959"/>
    <lineage>
        <taxon>Bacteria</taxon>
        <taxon>Pseudomonadati</taxon>
        <taxon>Bdellovibrionota</taxon>
        <taxon>Bdellovibrionia</taxon>
        <taxon>Bdellovibrionales</taxon>
        <taxon>Pseudobdellovibrionaceae</taxon>
        <taxon>Bdellovibrio</taxon>
    </lineage>
</organism>
<dbReference type="EMBL" id="LUKD01000005">
    <property type="protein sequence ID" value="KYG65132.1"/>
    <property type="molecule type" value="Genomic_DNA"/>
</dbReference>
<dbReference type="AlphaFoldDB" id="A0A162G6T4"/>
<reference evidence="1 2" key="1">
    <citation type="submission" date="2016-03" db="EMBL/GenBank/DDBJ databases">
        <authorList>
            <person name="Ploux O."/>
        </authorList>
    </citation>
    <scope>NUCLEOTIDE SEQUENCE [LARGE SCALE GENOMIC DNA]</scope>
    <source>
        <strain evidence="1 2">EC13</strain>
    </source>
</reference>
<proteinExistence type="predicted"/>
<protein>
    <submittedName>
        <fullName evidence="1">Uncharacterized protein</fullName>
    </submittedName>
</protein>
<name>A0A162G6T4_BDEBC</name>
<sequence>MSMMQIMIQIYFRLTIVRSENVRSRGKYNMRSAPEDASFILRKKLKQPIFGYFDVDRWQKNDEGSTDLHYETEISEMIFVIY</sequence>
<comment type="caution">
    <text evidence="1">The sequence shown here is derived from an EMBL/GenBank/DDBJ whole genome shotgun (WGS) entry which is preliminary data.</text>
</comment>
<dbReference type="Proteomes" id="UP000075799">
    <property type="component" value="Unassembled WGS sequence"/>
</dbReference>
<gene>
    <name evidence="1" type="ORF">AZI87_11215</name>
</gene>
<evidence type="ECO:0000313" key="2">
    <source>
        <dbReference type="Proteomes" id="UP000075799"/>
    </source>
</evidence>
<evidence type="ECO:0000313" key="1">
    <source>
        <dbReference type="EMBL" id="KYG65132.1"/>
    </source>
</evidence>